<keyword evidence="3" id="KW-0812">Transmembrane</keyword>
<organism evidence="5 6">
    <name type="scientific">Jaminaea rosea</name>
    <dbReference type="NCBI Taxonomy" id="1569628"/>
    <lineage>
        <taxon>Eukaryota</taxon>
        <taxon>Fungi</taxon>
        <taxon>Dikarya</taxon>
        <taxon>Basidiomycota</taxon>
        <taxon>Ustilaginomycotina</taxon>
        <taxon>Exobasidiomycetes</taxon>
        <taxon>Microstromatales</taxon>
        <taxon>Microstromatales incertae sedis</taxon>
        <taxon>Jaminaea</taxon>
    </lineage>
</organism>
<protein>
    <recommendedName>
        <fullName evidence="4">EF-hand domain-containing protein</fullName>
    </recommendedName>
</protein>
<dbReference type="InterPro" id="IPR011992">
    <property type="entry name" value="EF-hand-dom_pair"/>
</dbReference>
<feature type="compositionally biased region" description="Low complexity" evidence="2">
    <location>
        <begin position="48"/>
        <end position="66"/>
    </location>
</feature>
<keyword evidence="3" id="KW-1133">Transmembrane helix</keyword>
<dbReference type="Pfam" id="PF00924">
    <property type="entry name" value="MS_channel_2nd"/>
    <property type="match status" value="1"/>
</dbReference>
<keyword evidence="1" id="KW-0106">Calcium</keyword>
<feature type="compositionally biased region" description="Basic and acidic residues" evidence="2">
    <location>
        <begin position="67"/>
        <end position="106"/>
    </location>
</feature>
<dbReference type="GO" id="GO:0006874">
    <property type="term" value="P:intracellular calcium ion homeostasis"/>
    <property type="evidence" value="ECO:0007669"/>
    <property type="project" value="TreeGrafter"/>
</dbReference>
<feature type="transmembrane region" description="Helical" evidence="3">
    <location>
        <begin position="650"/>
        <end position="668"/>
    </location>
</feature>
<feature type="transmembrane region" description="Helical" evidence="3">
    <location>
        <begin position="226"/>
        <end position="251"/>
    </location>
</feature>
<dbReference type="GeneID" id="37026796"/>
<evidence type="ECO:0000256" key="1">
    <source>
        <dbReference type="ARBA" id="ARBA00022837"/>
    </source>
</evidence>
<dbReference type="InterPro" id="IPR010920">
    <property type="entry name" value="LSM_dom_sf"/>
</dbReference>
<dbReference type="Proteomes" id="UP000245884">
    <property type="component" value="Unassembled WGS sequence"/>
</dbReference>
<evidence type="ECO:0000313" key="5">
    <source>
        <dbReference type="EMBL" id="PWN30201.1"/>
    </source>
</evidence>
<evidence type="ECO:0000256" key="2">
    <source>
        <dbReference type="SAM" id="MobiDB-lite"/>
    </source>
</evidence>
<dbReference type="RefSeq" id="XP_025364813.1">
    <property type="nucleotide sequence ID" value="XM_025504973.1"/>
</dbReference>
<dbReference type="InterPro" id="IPR006685">
    <property type="entry name" value="MscS_channel_2nd"/>
</dbReference>
<dbReference type="OrthoDB" id="544685at2759"/>
<keyword evidence="3" id="KW-0472">Membrane</keyword>
<dbReference type="GO" id="GO:0005509">
    <property type="term" value="F:calcium ion binding"/>
    <property type="evidence" value="ECO:0007669"/>
    <property type="project" value="InterPro"/>
</dbReference>
<feature type="region of interest" description="Disordered" evidence="2">
    <location>
        <begin position="1"/>
        <end position="173"/>
    </location>
</feature>
<dbReference type="EMBL" id="KZ819662">
    <property type="protein sequence ID" value="PWN30201.1"/>
    <property type="molecule type" value="Genomic_DNA"/>
</dbReference>
<evidence type="ECO:0000259" key="4">
    <source>
        <dbReference type="PROSITE" id="PS50222"/>
    </source>
</evidence>
<feature type="region of interest" description="Disordered" evidence="2">
    <location>
        <begin position="913"/>
        <end position="955"/>
    </location>
</feature>
<proteinExistence type="predicted"/>
<dbReference type="GO" id="GO:0005262">
    <property type="term" value="F:calcium channel activity"/>
    <property type="evidence" value="ECO:0007669"/>
    <property type="project" value="TreeGrafter"/>
</dbReference>
<feature type="compositionally biased region" description="Polar residues" evidence="2">
    <location>
        <begin position="108"/>
        <end position="122"/>
    </location>
</feature>
<dbReference type="PANTHER" id="PTHR31323:SF1">
    <property type="entry name" value="MECHANOSENSITIVE ION CHANNEL PROTEIN"/>
    <property type="match status" value="1"/>
</dbReference>
<feature type="domain" description="EF-hand" evidence="4">
    <location>
        <begin position="595"/>
        <end position="630"/>
    </location>
</feature>
<feature type="region of interest" description="Disordered" evidence="2">
    <location>
        <begin position="425"/>
        <end position="495"/>
    </location>
</feature>
<dbReference type="GO" id="GO:0016020">
    <property type="term" value="C:membrane"/>
    <property type="evidence" value="ECO:0007669"/>
    <property type="project" value="InterPro"/>
</dbReference>
<feature type="transmembrane region" description="Helical" evidence="3">
    <location>
        <begin position="331"/>
        <end position="349"/>
    </location>
</feature>
<feature type="transmembrane region" description="Helical" evidence="3">
    <location>
        <begin position="369"/>
        <end position="390"/>
    </location>
</feature>
<accession>A0A316V0Y0</accession>
<keyword evidence="6" id="KW-1185">Reference proteome</keyword>
<reference evidence="5 6" key="1">
    <citation type="journal article" date="2018" name="Mol. Biol. Evol.">
        <title>Broad Genomic Sampling Reveals a Smut Pathogenic Ancestry of the Fungal Clade Ustilaginomycotina.</title>
        <authorList>
            <person name="Kijpornyongpan T."/>
            <person name="Mondo S.J."/>
            <person name="Barry K."/>
            <person name="Sandor L."/>
            <person name="Lee J."/>
            <person name="Lipzen A."/>
            <person name="Pangilinan J."/>
            <person name="LaButti K."/>
            <person name="Hainaut M."/>
            <person name="Henrissat B."/>
            <person name="Grigoriev I.V."/>
            <person name="Spatafora J.W."/>
            <person name="Aime M.C."/>
        </authorList>
    </citation>
    <scope>NUCLEOTIDE SEQUENCE [LARGE SCALE GENOMIC DNA]</scope>
    <source>
        <strain evidence="5 6">MCA 5214</strain>
    </source>
</reference>
<evidence type="ECO:0000313" key="6">
    <source>
        <dbReference type="Proteomes" id="UP000245884"/>
    </source>
</evidence>
<dbReference type="SUPFAM" id="SSF50182">
    <property type="entry name" value="Sm-like ribonucleoproteins"/>
    <property type="match status" value="1"/>
</dbReference>
<dbReference type="PROSITE" id="PS50222">
    <property type="entry name" value="EF_HAND_2"/>
    <property type="match status" value="1"/>
</dbReference>
<dbReference type="AlphaFoldDB" id="A0A316V0Y0"/>
<dbReference type="PROSITE" id="PS00018">
    <property type="entry name" value="EF_HAND_1"/>
    <property type="match status" value="1"/>
</dbReference>
<sequence>MSGNSGGSPRHLPQHLHRHNQSADSLGLAPSAQRLASPPYEGFPPGYASRSDIGAASSSSQSPDSAAAREKSYGDETAARLDEYGYPVEKKLRDHAREGDDMRAGRQEQISHSNQASTSTAPPQLPRIAVTDPLHDMRTRNLSKPEFGLSEKSDYPPASGYTTPRPNFSRRGSEASINTQSEFGYDDFDWSDDEGVEETLRAEKKEETAARKVRSKRLSPWSIGRWLLTSFLGNLFISAVLVVPAIVMQFVYRNEATDADRAHRDYVTDNVQAWTIWASFNLFMSWVFHILVEIFPRIALAVVGLIWGRTNQEALNAAEYYSAQKGYIKPLFYAACSWASFAILMNSIFHLYNHAHPQTESRAPYLYRLYQVVEFFFFVTLTICAEKIMIKNVALSFHKSAFAERIGDVTKALETFDHLKDYRPKHKEGSRGFRLGGGRSPSGLPGLTMSAGNSPMPMEGDERSGSASPQRGFPFNKNKHSAKRAQTTDPNMTPPEGIYPPKAGKAHPRAAINKVKEARGVALKNIKMTASSASKLARMAMQDPLAALQSSEAGSLADMNSPADAKKLAKTIFNAFRGRHHRSYLILSDFEPAYATAAEAREAFSVFDKDGNGDISQMEIKNSVMTTYKERRHLMKAIGDTNHAVAQLDLILFLIACVIIMFEAFGIFNVNVGKTLTTFYTLGIAFAFVFKESAQNVFDSIVFIFVTHPMDTGDRIQLGDAVMCVKKMSLLSSEFTLADGTDMYVANAVLANMMIVNFRRSGYQWENFLIQVDLSTSLDQLDAVERDMCHWLQTEPDRMFEPSTALVPQAITNMRSWEISCGMTHRANYQDWGARFHRKNAFGAALTYYLKKHNVRFVQPTQPIVYLGGQGAPPPPGYEDATRSGAHEDEEEEYVMDDFETRDTLAATTAGAATSAVAHKRPNYMGFTPPDDVDDSTTRQRRTRMKGVTQQGGDG</sequence>
<dbReference type="SUPFAM" id="SSF47473">
    <property type="entry name" value="EF-hand"/>
    <property type="match status" value="1"/>
</dbReference>
<dbReference type="Gene3D" id="1.10.238.10">
    <property type="entry name" value="EF-hand"/>
    <property type="match status" value="1"/>
</dbReference>
<dbReference type="PANTHER" id="PTHR31323">
    <property type="entry name" value="MECHANOSENSITIVE ION CHANNEL PROTEIN MSY2"/>
    <property type="match status" value="1"/>
</dbReference>
<dbReference type="InterPro" id="IPR058650">
    <property type="entry name" value="Msy1/2-like"/>
</dbReference>
<dbReference type="Pfam" id="PF25886">
    <property type="entry name" value="Msy1"/>
    <property type="match status" value="1"/>
</dbReference>
<evidence type="ECO:0000256" key="3">
    <source>
        <dbReference type="SAM" id="Phobius"/>
    </source>
</evidence>
<gene>
    <name evidence="5" type="ORF">BDZ90DRAFT_229222</name>
</gene>
<name>A0A316V0Y0_9BASI</name>
<dbReference type="InterPro" id="IPR018247">
    <property type="entry name" value="EF_Hand_1_Ca_BS"/>
</dbReference>
<dbReference type="InterPro" id="IPR002048">
    <property type="entry name" value="EF_hand_dom"/>
</dbReference>